<evidence type="ECO:0000313" key="3">
    <source>
        <dbReference type="EMBL" id="KAK1747974.1"/>
    </source>
</evidence>
<dbReference type="GO" id="GO:0005634">
    <property type="term" value="C:nucleus"/>
    <property type="evidence" value="ECO:0007669"/>
    <property type="project" value="TreeGrafter"/>
</dbReference>
<comment type="caution">
    <text evidence="3">The sequence shown here is derived from an EMBL/GenBank/DDBJ whole genome shotgun (WGS) entry which is preliminary data.</text>
</comment>
<dbReference type="AlphaFoldDB" id="A0AAD9DJ20"/>
<name>A0AAD9DJ20_9STRA</name>
<feature type="region of interest" description="Disordered" evidence="1">
    <location>
        <begin position="90"/>
        <end position="122"/>
    </location>
</feature>
<evidence type="ECO:0000313" key="4">
    <source>
        <dbReference type="Proteomes" id="UP001224775"/>
    </source>
</evidence>
<dbReference type="GO" id="GO:0003714">
    <property type="term" value="F:transcription corepressor activity"/>
    <property type="evidence" value="ECO:0007669"/>
    <property type="project" value="InterPro"/>
</dbReference>
<organism evidence="3 4">
    <name type="scientific">Skeletonema marinoi</name>
    <dbReference type="NCBI Taxonomy" id="267567"/>
    <lineage>
        <taxon>Eukaryota</taxon>
        <taxon>Sar</taxon>
        <taxon>Stramenopiles</taxon>
        <taxon>Ochrophyta</taxon>
        <taxon>Bacillariophyta</taxon>
        <taxon>Coscinodiscophyceae</taxon>
        <taxon>Thalassiosirophycidae</taxon>
        <taxon>Thalassiosirales</taxon>
        <taxon>Skeletonemataceae</taxon>
        <taxon>Skeletonema</taxon>
        <taxon>Skeletonema marinoi-dohrnii complex</taxon>
    </lineage>
</organism>
<accession>A0AAD9DJ20</accession>
<dbReference type="Pfam" id="PF10197">
    <property type="entry name" value="Cir_N"/>
    <property type="match status" value="1"/>
</dbReference>
<keyword evidence="4" id="KW-1185">Reference proteome</keyword>
<dbReference type="EMBL" id="JATAAI010000002">
    <property type="protein sequence ID" value="KAK1747974.1"/>
    <property type="molecule type" value="Genomic_DNA"/>
</dbReference>
<sequence length="122" mass="13899">MINNPHCSIKVEASHSIIPIINSHDGRGLTFLSKKSFNPANWSNQRRVWEAQQNSETEKRRIVEREAQIKREQEEEELARVVGGEEEGGRKALGFMYDGGKIPGLKKEVDGNNEDDDNNEHE</sequence>
<dbReference type="PANTHER" id="PTHR13151:SF2">
    <property type="entry name" value="COREPRESSOR INTERACTING WITH RBPJ 1"/>
    <property type="match status" value="1"/>
</dbReference>
<evidence type="ECO:0000259" key="2">
    <source>
        <dbReference type="SMART" id="SM01083"/>
    </source>
</evidence>
<dbReference type="SMART" id="SM01083">
    <property type="entry name" value="Cir_N"/>
    <property type="match status" value="1"/>
</dbReference>
<gene>
    <name evidence="3" type="ORF">QTG54_001937</name>
</gene>
<reference evidence="3" key="1">
    <citation type="submission" date="2023-06" db="EMBL/GenBank/DDBJ databases">
        <title>Survivors Of The Sea: Transcriptome response of Skeletonema marinoi to long-term dormancy.</title>
        <authorList>
            <person name="Pinder M.I.M."/>
            <person name="Kourtchenko O."/>
            <person name="Robertson E.K."/>
            <person name="Larsson T."/>
            <person name="Maumus F."/>
            <person name="Osuna-Cruz C.M."/>
            <person name="Vancaester E."/>
            <person name="Stenow R."/>
            <person name="Vandepoele K."/>
            <person name="Ploug H."/>
            <person name="Bruchert V."/>
            <person name="Godhe A."/>
            <person name="Topel M."/>
        </authorList>
    </citation>
    <scope>NUCLEOTIDE SEQUENCE</scope>
    <source>
        <strain evidence="3">R05AC</strain>
    </source>
</reference>
<feature type="compositionally biased region" description="Acidic residues" evidence="1">
    <location>
        <begin position="111"/>
        <end position="122"/>
    </location>
</feature>
<dbReference type="InterPro" id="IPR040014">
    <property type="entry name" value="CIR1"/>
</dbReference>
<dbReference type="Proteomes" id="UP001224775">
    <property type="component" value="Unassembled WGS sequence"/>
</dbReference>
<feature type="domain" description="CBF1-interacting co-repressor CIR N-terminal" evidence="2">
    <location>
        <begin position="36"/>
        <end position="72"/>
    </location>
</feature>
<protein>
    <recommendedName>
        <fullName evidence="2">CBF1-interacting co-repressor CIR N-terminal domain-containing protein</fullName>
    </recommendedName>
</protein>
<dbReference type="InterPro" id="IPR019339">
    <property type="entry name" value="CIR_N_dom"/>
</dbReference>
<proteinExistence type="predicted"/>
<dbReference type="PANTHER" id="PTHR13151">
    <property type="entry name" value="CBF1 INTERACTING COREPRESSOR CIR"/>
    <property type="match status" value="1"/>
</dbReference>
<evidence type="ECO:0000256" key="1">
    <source>
        <dbReference type="SAM" id="MobiDB-lite"/>
    </source>
</evidence>